<dbReference type="CDD" id="cd03025">
    <property type="entry name" value="DsbA_FrnE_like"/>
    <property type="match status" value="1"/>
</dbReference>
<reference evidence="1 2" key="1">
    <citation type="submission" date="2019-07" db="EMBL/GenBank/DDBJ databases">
        <title>Draft genome for Aliikangiella sp. M105.</title>
        <authorList>
            <person name="Wang G."/>
        </authorList>
    </citation>
    <scope>NUCLEOTIDE SEQUENCE [LARGE SCALE GENOMIC DNA]</scope>
    <source>
        <strain evidence="1 2">M105</strain>
    </source>
</reference>
<dbReference type="Gene3D" id="1.10.472.60">
    <property type="entry name" value="putative protein disulfide isomerase domain"/>
    <property type="match status" value="1"/>
</dbReference>
<dbReference type="Gene3D" id="3.40.30.10">
    <property type="entry name" value="Glutaredoxin"/>
    <property type="match status" value="1"/>
</dbReference>
<proteinExistence type="predicted"/>
<organism evidence="1 2">
    <name type="scientific">Aliikangiella coralliicola</name>
    <dbReference type="NCBI Taxonomy" id="2592383"/>
    <lineage>
        <taxon>Bacteria</taxon>
        <taxon>Pseudomonadati</taxon>
        <taxon>Pseudomonadota</taxon>
        <taxon>Gammaproteobacteria</taxon>
        <taxon>Oceanospirillales</taxon>
        <taxon>Pleioneaceae</taxon>
        <taxon>Aliikangiella</taxon>
    </lineage>
</organism>
<name>A0A545U7F2_9GAMM</name>
<sequence length="287" mass="33082">MALFKMEKQLLESQRGISIVDNSVADVVFVTDPICSHCWAIEPAWRRLILNYEITTRYIHGGLLPGWENFGDPGNNISEPQDVVKHWNEVAKDYHQPIDASVWERDPISNSYILCKAALAVRTLAPELELTFVRRMREQVFLYAKNIAKDFELIRLAESIGIKSSAFCKLLHSAKIKKHFAQERAEMEKLGAKVFPSLIFSGDTNLELTGSQTYESLEQAILSAQTNYIRKRSLTDEQKIRSFRTWTLREATEVLQKGEFSTRKILNRNGYKPMSLANSEFWYLEEK</sequence>
<keyword evidence="2" id="KW-1185">Reference proteome</keyword>
<dbReference type="OrthoDB" id="9813770at2"/>
<dbReference type="Proteomes" id="UP000315439">
    <property type="component" value="Unassembled WGS sequence"/>
</dbReference>
<dbReference type="AlphaFoldDB" id="A0A545U7F2"/>
<protein>
    <submittedName>
        <fullName evidence="1">DsbA family protein</fullName>
    </submittedName>
</protein>
<accession>A0A545U7F2</accession>
<comment type="caution">
    <text evidence="1">The sequence shown here is derived from an EMBL/GenBank/DDBJ whole genome shotgun (WGS) entry which is preliminary data.</text>
</comment>
<dbReference type="Pfam" id="PF13743">
    <property type="entry name" value="Thioredoxin_5"/>
    <property type="match status" value="1"/>
</dbReference>
<evidence type="ECO:0000313" key="2">
    <source>
        <dbReference type="Proteomes" id="UP000315439"/>
    </source>
</evidence>
<dbReference type="SUPFAM" id="SSF52833">
    <property type="entry name" value="Thioredoxin-like"/>
    <property type="match status" value="1"/>
</dbReference>
<dbReference type="EMBL" id="VIKS01000012">
    <property type="protein sequence ID" value="TQV85399.1"/>
    <property type="molecule type" value="Genomic_DNA"/>
</dbReference>
<dbReference type="RefSeq" id="WP_142933076.1">
    <property type="nucleotide sequence ID" value="NZ_ML660168.1"/>
</dbReference>
<dbReference type="InterPro" id="IPR036249">
    <property type="entry name" value="Thioredoxin-like_sf"/>
</dbReference>
<evidence type="ECO:0000313" key="1">
    <source>
        <dbReference type="EMBL" id="TQV85399.1"/>
    </source>
</evidence>
<gene>
    <name evidence="1" type="ORF">FLL46_19735</name>
</gene>